<dbReference type="EMBL" id="WMBB01000013">
    <property type="protein sequence ID" value="MTE16256.1"/>
    <property type="molecule type" value="Genomic_DNA"/>
</dbReference>
<protein>
    <recommendedName>
        <fullName evidence="3">SUKH-3 immunity protein of toxin-antitoxin system</fullName>
    </recommendedName>
</protein>
<proteinExistence type="predicted"/>
<sequence>MIVTQFTDETERILRASGWSPGRQVDTSAWRERLERGGFRWNAAADRFLKEFGGLAVDISGPGITSAREPFELDPLLVEGEDDRFAEWAEVVGESIAPVGELDSGRYFLGMSESGDLYLVADWLASFGPIPEALESLILGNSPVPVEER</sequence>
<dbReference type="Pfam" id="PF14433">
    <property type="entry name" value="SUKH-3"/>
    <property type="match status" value="1"/>
</dbReference>
<organism evidence="1 2">
    <name type="scientific">Nocardia aurantiaca</name>
    <dbReference type="NCBI Taxonomy" id="2675850"/>
    <lineage>
        <taxon>Bacteria</taxon>
        <taxon>Bacillati</taxon>
        <taxon>Actinomycetota</taxon>
        <taxon>Actinomycetes</taxon>
        <taxon>Mycobacteriales</taxon>
        <taxon>Nocardiaceae</taxon>
        <taxon>Nocardia</taxon>
    </lineage>
</organism>
<gene>
    <name evidence="1" type="ORF">GLP40_26240</name>
</gene>
<evidence type="ECO:0000313" key="2">
    <source>
        <dbReference type="Proteomes" id="UP000432464"/>
    </source>
</evidence>
<reference evidence="1 2" key="1">
    <citation type="submission" date="2019-11" db="EMBL/GenBank/DDBJ databases">
        <title>Nocardia sp. nov. CT2-14 isolated from soil.</title>
        <authorList>
            <person name="Kanchanasin P."/>
            <person name="Tanasupawat S."/>
            <person name="Yuki M."/>
            <person name="Kudo T."/>
        </authorList>
    </citation>
    <scope>NUCLEOTIDE SEQUENCE [LARGE SCALE GENOMIC DNA]</scope>
    <source>
        <strain evidence="1 2">CT2-14</strain>
    </source>
</reference>
<dbReference type="InterPro" id="IPR025850">
    <property type="entry name" value="SUKH-3"/>
</dbReference>
<evidence type="ECO:0000313" key="1">
    <source>
        <dbReference type="EMBL" id="MTE16256.1"/>
    </source>
</evidence>
<comment type="caution">
    <text evidence="1">The sequence shown here is derived from an EMBL/GenBank/DDBJ whole genome shotgun (WGS) entry which is preliminary data.</text>
</comment>
<dbReference type="Proteomes" id="UP000432464">
    <property type="component" value="Unassembled WGS sequence"/>
</dbReference>
<dbReference type="AlphaFoldDB" id="A0A6I3L738"/>
<name>A0A6I3L738_9NOCA</name>
<keyword evidence="2" id="KW-1185">Reference proteome</keyword>
<accession>A0A6I3L738</accession>
<evidence type="ECO:0008006" key="3">
    <source>
        <dbReference type="Google" id="ProtNLM"/>
    </source>
</evidence>